<organism evidence="6 7">
    <name type="scientific">Tribonema minus</name>
    <dbReference type="NCBI Taxonomy" id="303371"/>
    <lineage>
        <taxon>Eukaryota</taxon>
        <taxon>Sar</taxon>
        <taxon>Stramenopiles</taxon>
        <taxon>Ochrophyta</taxon>
        <taxon>PX clade</taxon>
        <taxon>Xanthophyceae</taxon>
        <taxon>Tribonematales</taxon>
        <taxon>Tribonemataceae</taxon>
        <taxon>Tribonema</taxon>
    </lineage>
</organism>
<evidence type="ECO:0000256" key="2">
    <source>
        <dbReference type="ARBA" id="ARBA00022737"/>
    </source>
</evidence>
<dbReference type="SMART" id="SM00355">
    <property type="entry name" value="ZnF_C2H2"/>
    <property type="match status" value="7"/>
</dbReference>
<evidence type="ECO:0000313" key="7">
    <source>
        <dbReference type="Proteomes" id="UP000664859"/>
    </source>
</evidence>
<reference evidence="6" key="1">
    <citation type="submission" date="2021-02" db="EMBL/GenBank/DDBJ databases">
        <title>First Annotated Genome of the Yellow-green Alga Tribonema minus.</title>
        <authorList>
            <person name="Mahan K.M."/>
        </authorList>
    </citation>
    <scope>NUCLEOTIDE SEQUENCE</scope>
    <source>
        <strain evidence="6">UTEX B ZZ1240</strain>
    </source>
</reference>
<protein>
    <recommendedName>
        <fullName evidence="5">C2H2-type domain-containing protein</fullName>
    </recommendedName>
</protein>
<evidence type="ECO:0000313" key="6">
    <source>
        <dbReference type="EMBL" id="KAG5179767.1"/>
    </source>
</evidence>
<evidence type="ECO:0000256" key="3">
    <source>
        <dbReference type="ARBA" id="ARBA00022771"/>
    </source>
</evidence>
<dbReference type="AlphaFoldDB" id="A0A835YTI1"/>
<dbReference type="GO" id="GO:0005634">
    <property type="term" value="C:nucleus"/>
    <property type="evidence" value="ECO:0007669"/>
    <property type="project" value="TreeGrafter"/>
</dbReference>
<keyword evidence="7" id="KW-1185">Reference proteome</keyword>
<dbReference type="InterPro" id="IPR013087">
    <property type="entry name" value="Znf_C2H2_type"/>
</dbReference>
<feature type="domain" description="C2H2-type" evidence="5">
    <location>
        <begin position="668"/>
        <end position="689"/>
    </location>
</feature>
<dbReference type="GO" id="GO:0043565">
    <property type="term" value="F:sequence-specific DNA binding"/>
    <property type="evidence" value="ECO:0007669"/>
    <property type="project" value="TreeGrafter"/>
</dbReference>
<evidence type="ECO:0000256" key="4">
    <source>
        <dbReference type="ARBA" id="ARBA00022833"/>
    </source>
</evidence>
<comment type="caution">
    <text evidence="6">The sequence shown here is derived from an EMBL/GenBank/DDBJ whole genome shotgun (WGS) entry which is preliminary data.</text>
</comment>
<dbReference type="EMBL" id="JAFCMP010000445">
    <property type="protein sequence ID" value="KAG5179767.1"/>
    <property type="molecule type" value="Genomic_DNA"/>
</dbReference>
<gene>
    <name evidence="6" type="ORF">JKP88DRAFT_273600</name>
</gene>
<keyword evidence="3" id="KW-0863">Zinc-finger</keyword>
<dbReference type="Proteomes" id="UP000664859">
    <property type="component" value="Unassembled WGS sequence"/>
</dbReference>
<dbReference type="GO" id="GO:0008270">
    <property type="term" value="F:zinc ion binding"/>
    <property type="evidence" value="ECO:0007669"/>
    <property type="project" value="UniProtKB-KW"/>
</dbReference>
<keyword evidence="1" id="KW-0479">Metal-binding</keyword>
<dbReference type="PANTHER" id="PTHR24408">
    <property type="entry name" value="ZINC FINGER PROTEIN"/>
    <property type="match status" value="1"/>
</dbReference>
<evidence type="ECO:0000256" key="1">
    <source>
        <dbReference type="ARBA" id="ARBA00022723"/>
    </source>
</evidence>
<proteinExistence type="predicted"/>
<accession>A0A835YTI1</accession>
<dbReference type="GO" id="GO:0000981">
    <property type="term" value="F:DNA-binding transcription factor activity, RNA polymerase II-specific"/>
    <property type="evidence" value="ECO:0007669"/>
    <property type="project" value="TreeGrafter"/>
</dbReference>
<keyword evidence="2" id="KW-0677">Repeat</keyword>
<name>A0A835YTI1_9STRA</name>
<sequence>MSISSVKAMRLTTVYLVDYENSCQSFVPADCFILGSPTCEDPAAVTSAVILFKAPSGEDADAAGTISDYWRYDTLVRVATCLTTNPEAADTHLVLAASSLMFRSPTSHPGLQGLALAPPEELNVRLVHGGDRRYGELGAALRGHGGFKSFSVVNGTAQRLEVAPTAADAAAEEARGGAGVAAVKRKKTAKAKASKSSALSPATSPVAAAPAAPATAVSVLAAAIVKAVAAAAAEAATAAGAPLVSVAAAVPAVEAAPAEGILQCQECNHLCPNLAALRAHMCAEHRDKLLSCAACAAADQGATKKPPLLFMAGELTAHTQHRHGAYVCFACAPAAAFATAAQLRGHQRMAHVHLCPLCSKRCCMVMGVAMHLQQVHCLDAFGVRGAWAAATTAAAAAATAAATTAAAEAVERWQCPYCSCPCADGKALRAHVHAEHCFKQLWGCECEGGLEGRALLPPPRQRGAMPPPPPPPLSSAQHTMQELGKAVTVPKAALKNKLRGGGTVVAAAAKVKRVKNLCLKRYSARQCRSLQRLKEFHQRKRAERRQRTREHMAADAAAAAAVSATALAPAGEHDGSGGGFVRCRECHHLEADVEALRAHARAAHRGALHECATCDATRRPPPLMAEDMSAHWRSRHGAHVCFACADACVFEDAAALRRHQRAAHGHTCPLCAKRFCTLHDAAAHLLRAHRLDVRGAPRAPPPPPPGAAVE</sequence>
<evidence type="ECO:0000259" key="5">
    <source>
        <dbReference type="PROSITE" id="PS00028"/>
    </source>
</evidence>
<dbReference type="PANTHER" id="PTHR24408:SF58">
    <property type="entry name" value="TRANSCRIPTION FACTOR (TFIIIA), PUTATIVE (AFU_ORTHOLOGUE AFUA_1G05150)-RELATED"/>
    <property type="match status" value="1"/>
</dbReference>
<keyword evidence="4" id="KW-0862">Zinc</keyword>
<dbReference type="PROSITE" id="PS00028">
    <property type="entry name" value="ZINC_FINGER_C2H2_1"/>
    <property type="match status" value="1"/>
</dbReference>